<evidence type="ECO:0000259" key="1">
    <source>
        <dbReference type="Pfam" id="PF13579"/>
    </source>
</evidence>
<dbReference type="EMBL" id="UINC01133512">
    <property type="protein sequence ID" value="SVD16489.1"/>
    <property type="molecule type" value="Genomic_DNA"/>
</dbReference>
<accession>A0A382T2U0</accession>
<evidence type="ECO:0000313" key="2">
    <source>
        <dbReference type="EMBL" id="SVD16489.1"/>
    </source>
</evidence>
<gene>
    <name evidence="2" type="ORF">METZ01_LOCUS369343</name>
</gene>
<reference evidence="2" key="1">
    <citation type="submission" date="2018-05" db="EMBL/GenBank/DDBJ databases">
        <authorList>
            <person name="Lanie J.A."/>
            <person name="Ng W.-L."/>
            <person name="Kazmierczak K.M."/>
            <person name="Andrzejewski T.M."/>
            <person name="Davidsen T.M."/>
            <person name="Wayne K.J."/>
            <person name="Tettelin H."/>
            <person name="Glass J.I."/>
            <person name="Rusch D."/>
            <person name="Podicherti R."/>
            <person name="Tsui H.-C.T."/>
            <person name="Winkler M.E."/>
        </authorList>
    </citation>
    <scope>NUCLEOTIDE SEQUENCE</scope>
</reference>
<dbReference type="Pfam" id="PF13579">
    <property type="entry name" value="Glyco_trans_4_4"/>
    <property type="match status" value="1"/>
</dbReference>
<dbReference type="InterPro" id="IPR028098">
    <property type="entry name" value="Glyco_trans_4-like_N"/>
</dbReference>
<feature type="domain" description="Glycosyltransferase subfamily 4-like N-terminal" evidence="1">
    <location>
        <begin position="17"/>
        <end position="185"/>
    </location>
</feature>
<sequence>MRILHIIPYFYPAWAYGGTCRAAWELARALVRKQQNVVVYTTDALDAHSRARPSFEVVDGVEIHRVHNLSNQLAWGRTFFPLGFGRQLRTDLNRADVAHLHEFRSYQNAVALPLMEKLDVPFVLTAQGGLPRIMGRHAVKMLYDQMVGQRILRNATRLHALNEMEREQFIELGVEPERVAILPNGVD</sequence>
<organism evidence="2">
    <name type="scientific">marine metagenome</name>
    <dbReference type="NCBI Taxonomy" id="408172"/>
    <lineage>
        <taxon>unclassified sequences</taxon>
        <taxon>metagenomes</taxon>
        <taxon>ecological metagenomes</taxon>
    </lineage>
</organism>
<feature type="non-terminal residue" evidence="2">
    <location>
        <position position="187"/>
    </location>
</feature>
<dbReference type="AlphaFoldDB" id="A0A382T2U0"/>
<dbReference type="SUPFAM" id="SSF53756">
    <property type="entry name" value="UDP-Glycosyltransferase/glycogen phosphorylase"/>
    <property type="match status" value="1"/>
</dbReference>
<protein>
    <recommendedName>
        <fullName evidence="1">Glycosyltransferase subfamily 4-like N-terminal domain-containing protein</fullName>
    </recommendedName>
</protein>
<name>A0A382T2U0_9ZZZZ</name>
<proteinExistence type="predicted"/>
<dbReference type="Gene3D" id="3.40.50.2000">
    <property type="entry name" value="Glycogen Phosphorylase B"/>
    <property type="match status" value="1"/>
</dbReference>